<evidence type="ECO:0000313" key="4">
    <source>
        <dbReference type="EMBL" id="NYE45647.1"/>
    </source>
</evidence>
<protein>
    <submittedName>
        <fullName evidence="4">Uncharacterized protein YjbJ (UPF0337 family)</fullName>
    </submittedName>
</protein>
<feature type="region of interest" description="Disordered" evidence="2">
    <location>
        <begin position="1"/>
        <end position="77"/>
    </location>
</feature>
<evidence type="ECO:0000313" key="5">
    <source>
        <dbReference type="Proteomes" id="UP000589036"/>
    </source>
</evidence>
<accession>A0A852TQS6</accession>
<keyword evidence="5" id="KW-1185">Reference proteome</keyword>
<dbReference type="AlphaFoldDB" id="A0A852TQS6"/>
<dbReference type="Gene3D" id="1.10.1470.10">
    <property type="entry name" value="YjbJ"/>
    <property type="match status" value="1"/>
</dbReference>
<dbReference type="InterPro" id="IPR008462">
    <property type="entry name" value="CsbD"/>
</dbReference>
<evidence type="ECO:0000256" key="2">
    <source>
        <dbReference type="SAM" id="MobiDB-lite"/>
    </source>
</evidence>
<dbReference type="SUPFAM" id="SSF69047">
    <property type="entry name" value="Hypothetical protein YjbJ"/>
    <property type="match status" value="1"/>
</dbReference>
<gene>
    <name evidence="4" type="ORF">HDA32_000767</name>
</gene>
<organism evidence="4 5">
    <name type="scientific">Spinactinospora alkalitolerans</name>
    <dbReference type="NCBI Taxonomy" id="687207"/>
    <lineage>
        <taxon>Bacteria</taxon>
        <taxon>Bacillati</taxon>
        <taxon>Actinomycetota</taxon>
        <taxon>Actinomycetes</taxon>
        <taxon>Streptosporangiales</taxon>
        <taxon>Nocardiopsidaceae</taxon>
        <taxon>Spinactinospora</taxon>
    </lineage>
</organism>
<evidence type="ECO:0000256" key="1">
    <source>
        <dbReference type="ARBA" id="ARBA00009129"/>
    </source>
</evidence>
<reference evidence="4 5" key="1">
    <citation type="submission" date="2020-07" db="EMBL/GenBank/DDBJ databases">
        <title>Sequencing the genomes of 1000 actinobacteria strains.</title>
        <authorList>
            <person name="Klenk H.-P."/>
        </authorList>
    </citation>
    <scope>NUCLEOTIDE SEQUENCE [LARGE SCALE GENOMIC DNA]</scope>
    <source>
        <strain evidence="4 5">CXB654</strain>
    </source>
</reference>
<dbReference type="InterPro" id="IPR036629">
    <property type="entry name" value="YjbJ_sf"/>
</dbReference>
<dbReference type="RefSeq" id="WP_179641827.1">
    <property type="nucleotide sequence ID" value="NZ_BAAAYY010000002.1"/>
</dbReference>
<evidence type="ECO:0000259" key="3">
    <source>
        <dbReference type="Pfam" id="PF05532"/>
    </source>
</evidence>
<name>A0A852TQS6_9ACTN</name>
<feature type="domain" description="CsbD-like" evidence="3">
    <location>
        <begin position="7"/>
        <end position="56"/>
    </location>
</feature>
<dbReference type="Proteomes" id="UP000589036">
    <property type="component" value="Unassembled WGS sequence"/>
</dbReference>
<proteinExistence type="inferred from homology"/>
<comment type="caution">
    <text evidence="4">The sequence shown here is derived from an EMBL/GenBank/DDBJ whole genome shotgun (WGS) entry which is preliminary data.</text>
</comment>
<dbReference type="EMBL" id="JACCCC010000001">
    <property type="protein sequence ID" value="NYE45647.1"/>
    <property type="molecule type" value="Genomic_DNA"/>
</dbReference>
<comment type="similarity">
    <text evidence="1">Belongs to the UPF0337 (CsbD) family.</text>
</comment>
<sequence length="77" mass="8178">MSAGEKGQSKGEQAKGKLKEAAGKVTGNERLKNEGRAEQAKGNVREAKEDVKDTAHGVARGLRDDRHRDGPGPERGA</sequence>
<feature type="compositionally biased region" description="Basic and acidic residues" evidence="2">
    <location>
        <begin position="7"/>
        <end position="77"/>
    </location>
</feature>
<dbReference type="Pfam" id="PF05532">
    <property type="entry name" value="CsbD"/>
    <property type="match status" value="1"/>
</dbReference>